<evidence type="ECO:0000256" key="1">
    <source>
        <dbReference type="SAM" id="MobiDB-lite"/>
    </source>
</evidence>
<evidence type="ECO:0000313" key="4">
    <source>
        <dbReference type="Proteomes" id="UP000178187"/>
    </source>
</evidence>
<dbReference type="AlphaFoldDB" id="A0A1G1KV23"/>
<name>A0A1G1KV23_9BACT</name>
<feature type="chain" id="PRO_5009576556" evidence="2">
    <location>
        <begin position="27"/>
        <end position="194"/>
    </location>
</feature>
<organism evidence="3 4">
    <name type="scientific">Candidatus Danuiimicrobium aquiferis</name>
    <dbReference type="NCBI Taxonomy" id="1801832"/>
    <lineage>
        <taxon>Bacteria</taxon>
        <taxon>Pseudomonadati</taxon>
        <taxon>Candidatus Omnitrophota</taxon>
        <taxon>Candidatus Danuiimicrobium</taxon>
    </lineage>
</organism>
<feature type="compositionally biased region" description="Low complexity" evidence="1">
    <location>
        <begin position="42"/>
        <end position="59"/>
    </location>
</feature>
<protein>
    <submittedName>
        <fullName evidence="3">Uncharacterized protein</fullName>
    </submittedName>
</protein>
<dbReference type="EMBL" id="MHFR01000048">
    <property type="protein sequence ID" value="OGW96808.1"/>
    <property type="molecule type" value="Genomic_DNA"/>
</dbReference>
<gene>
    <name evidence="3" type="ORF">A3G33_01595</name>
</gene>
<feature type="region of interest" description="Disordered" evidence="1">
    <location>
        <begin position="41"/>
        <end position="71"/>
    </location>
</feature>
<accession>A0A1G1KV23</accession>
<keyword evidence="2" id="KW-0732">Signal</keyword>
<dbReference type="Proteomes" id="UP000178187">
    <property type="component" value="Unassembled WGS sequence"/>
</dbReference>
<proteinExistence type="predicted"/>
<evidence type="ECO:0000313" key="3">
    <source>
        <dbReference type="EMBL" id="OGW96808.1"/>
    </source>
</evidence>
<feature type="signal peptide" evidence="2">
    <location>
        <begin position="1"/>
        <end position="26"/>
    </location>
</feature>
<evidence type="ECO:0000256" key="2">
    <source>
        <dbReference type="SAM" id="SignalP"/>
    </source>
</evidence>
<sequence>MNKKIFFIISLMIGICFVLSQSEGFAQQPAATLKAEEKAVQPKPAVAATPAPTVSAKSAVELQTEETTPMETASDLEAEQEAEELDIPVAEAEAVPLRQKTESLIKEEITQVGSFEVDHPETGDLLELQFASVDQAVVQVVEGEYMIHANFKDAKGAAYGVDVYLEEMGKNEYEIVDAIVESIDGKKIAEETTE</sequence>
<reference evidence="3 4" key="1">
    <citation type="journal article" date="2016" name="Nat. Commun.">
        <title>Thousands of microbial genomes shed light on interconnected biogeochemical processes in an aquifer system.</title>
        <authorList>
            <person name="Anantharaman K."/>
            <person name="Brown C.T."/>
            <person name="Hug L.A."/>
            <person name="Sharon I."/>
            <person name="Castelle C.J."/>
            <person name="Probst A.J."/>
            <person name="Thomas B.C."/>
            <person name="Singh A."/>
            <person name="Wilkins M.J."/>
            <person name="Karaoz U."/>
            <person name="Brodie E.L."/>
            <person name="Williams K.H."/>
            <person name="Hubbard S.S."/>
            <person name="Banfield J.F."/>
        </authorList>
    </citation>
    <scope>NUCLEOTIDE SEQUENCE [LARGE SCALE GENOMIC DNA]</scope>
</reference>
<comment type="caution">
    <text evidence="3">The sequence shown here is derived from an EMBL/GenBank/DDBJ whole genome shotgun (WGS) entry which is preliminary data.</text>
</comment>